<dbReference type="Proteomes" id="UP000216024">
    <property type="component" value="Unassembled WGS sequence"/>
</dbReference>
<evidence type="ECO:0000256" key="1">
    <source>
        <dbReference type="SAM" id="Phobius"/>
    </source>
</evidence>
<dbReference type="AlphaFoldDB" id="A0A267MD83"/>
<proteinExistence type="predicted"/>
<gene>
    <name evidence="2" type="ORF">CCE28_19165</name>
</gene>
<reference evidence="2 3" key="1">
    <citation type="submission" date="2017-06" db="EMBL/GenBank/DDBJ databases">
        <title>Draft genome sequence of anaerobic fermentative bacterium Anaeromicrobium sediminis DY2726D isolated from West Pacific Ocean sediments.</title>
        <authorList>
            <person name="Zeng X."/>
        </authorList>
    </citation>
    <scope>NUCLEOTIDE SEQUENCE [LARGE SCALE GENOMIC DNA]</scope>
    <source>
        <strain evidence="2 3">DY2726D</strain>
    </source>
</reference>
<evidence type="ECO:0000313" key="2">
    <source>
        <dbReference type="EMBL" id="PAB57417.1"/>
    </source>
</evidence>
<protein>
    <submittedName>
        <fullName evidence="2">Uncharacterized protein</fullName>
    </submittedName>
</protein>
<name>A0A267MD83_9FIRM</name>
<evidence type="ECO:0000313" key="3">
    <source>
        <dbReference type="Proteomes" id="UP000216024"/>
    </source>
</evidence>
<sequence length="210" mass="24814">MVFMEGIMSFILRHMDLAIGIMLILFIEGIRKASATNMCGRSFLSKYALIFGGLYLQVDKFFQLYEDRYDGDLFFMGLISVGMILYPLYRDLCNQEIIFYHVDNKEVKDIIIGAFKKYEYDLDLKDESQTEKEIKIADTKASVELKYKKKSLDMKIKNYKSILKLDEILDYIEQKIERKNYDVKFKGLLEFFGSWVIMMILLFTYLKESV</sequence>
<keyword evidence="1" id="KW-0472">Membrane</keyword>
<keyword evidence="1" id="KW-0812">Transmembrane</keyword>
<dbReference type="EMBL" id="NIBG01000026">
    <property type="protein sequence ID" value="PAB57417.1"/>
    <property type="molecule type" value="Genomic_DNA"/>
</dbReference>
<accession>A0A267MD83</accession>
<feature type="transmembrane region" description="Helical" evidence="1">
    <location>
        <begin position="73"/>
        <end position="89"/>
    </location>
</feature>
<organism evidence="2 3">
    <name type="scientific">Anaeromicrobium sediminis</name>
    <dbReference type="NCBI Taxonomy" id="1478221"/>
    <lineage>
        <taxon>Bacteria</taxon>
        <taxon>Bacillati</taxon>
        <taxon>Bacillota</taxon>
        <taxon>Clostridia</taxon>
        <taxon>Peptostreptococcales</taxon>
        <taxon>Thermotaleaceae</taxon>
        <taxon>Anaeromicrobium</taxon>
    </lineage>
</organism>
<keyword evidence="1" id="KW-1133">Transmembrane helix</keyword>
<keyword evidence="3" id="KW-1185">Reference proteome</keyword>
<feature type="transmembrane region" description="Helical" evidence="1">
    <location>
        <begin position="188"/>
        <end position="206"/>
    </location>
</feature>
<comment type="caution">
    <text evidence="2">The sequence shown here is derived from an EMBL/GenBank/DDBJ whole genome shotgun (WGS) entry which is preliminary data.</text>
</comment>